<evidence type="ECO:0000256" key="1">
    <source>
        <dbReference type="SAM" id="Phobius"/>
    </source>
</evidence>
<dbReference type="Proteomes" id="UP000094378">
    <property type="component" value="Chromosome"/>
</dbReference>
<evidence type="ECO:0000313" key="2">
    <source>
        <dbReference type="EMBL" id="AOG60052.1"/>
    </source>
</evidence>
<dbReference type="STRING" id="216938.SHELI_v1c00970"/>
<dbReference type="EMBL" id="CP017015">
    <property type="protein sequence ID" value="AOG60052.1"/>
    <property type="molecule type" value="Genomic_DNA"/>
</dbReference>
<keyword evidence="1" id="KW-1133">Transmembrane helix</keyword>
<keyword evidence="1" id="KW-0472">Membrane</keyword>
<gene>
    <name evidence="2" type="ORF">SHELI_v1c00970</name>
</gene>
<feature type="transmembrane region" description="Helical" evidence="1">
    <location>
        <begin position="43"/>
        <end position="63"/>
    </location>
</feature>
<proteinExistence type="predicted"/>
<dbReference type="KEGG" id="shj:SHELI_v1c00970"/>
<feature type="transmembrane region" description="Helical" evidence="1">
    <location>
        <begin position="14"/>
        <end position="37"/>
    </location>
</feature>
<protein>
    <recommendedName>
        <fullName evidence="4">Transmembrane protein</fullName>
    </recommendedName>
</protein>
<dbReference type="OrthoDB" id="389612at2"/>
<reference evidence="2 3" key="1">
    <citation type="submission" date="2016-08" db="EMBL/GenBank/DDBJ databases">
        <title>Complete genome sequence of Spiroplasma helicoides TABS-2 (DSM 22551).</title>
        <authorList>
            <person name="Shen W.-Y."/>
            <person name="Lo W.-S."/>
            <person name="Lai Y.-C."/>
            <person name="Kuo C.-H."/>
        </authorList>
    </citation>
    <scope>NUCLEOTIDE SEQUENCE [LARGE SCALE GENOMIC DNA]</scope>
    <source>
        <strain evidence="2 3">TABS-2</strain>
    </source>
</reference>
<evidence type="ECO:0008006" key="4">
    <source>
        <dbReference type="Google" id="ProtNLM"/>
    </source>
</evidence>
<keyword evidence="3" id="KW-1185">Reference proteome</keyword>
<accession>A0A1B3SJF2</accession>
<feature type="transmembrane region" description="Helical" evidence="1">
    <location>
        <begin position="133"/>
        <end position="150"/>
    </location>
</feature>
<dbReference type="AlphaFoldDB" id="A0A1B3SJF2"/>
<name>A0A1B3SJF2_9MOLU</name>
<organism evidence="2 3">
    <name type="scientific">Spiroplasma helicoides</name>
    <dbReference type="NCBI Taxonomy" id="216938"/>
    <lineage>
        <taxon>Bacteria</taxon>
        <taxon>Bacillati</taxon>
        <taxon>Mycoplasmatota</taxon>
        <taxon>Mollicutes</taxon>
        <taxon>Entomoplasmatales</taxon>
        <taxon>Spiroplasmataceae</taxon>
        <taxon>Spiroplasma</taxon>
    </lineage>
</organism>
<feature type="transmembrane region" description="Helical" evidence="1">
    <location>
        <begin position="96"/>
        <end position="113"/>
    </location>
</feature>
<sequence>MDFKLIKPILKKPILWLGSGIFAIIIAILVTVFSISISKSEKIVWASQLILNFLLLFLITLLLNLSKTSVSIFLDVYTEKNLETNEIKVEVKKSRYCHIFICLFTIIFFFIELTSGSQIKNVSWAEYAKSNWWVFFIVYIFNIAHFYFLFSFNQYLLNNSDVFKNSYIEWYENTKKEISDKKNKTID</sequence>
<keyword evidence="1" id="KW-0812">Transmembrane</keyword>
<evidence type="ECO:0000313" key="3">
    <source>
        <dbReference type="Proteomes" id="UP000094378"/>
    </source>
</evidence>
<dbReference type="RefSeq" id="WP_069115832.1">
    <property type="nucleotide sequence ID" value="NZ_CP017015.1"/>
</dbReference>